<comment type="caution">
    <text evidence="1">The sequence shown here is derived from an EMBL/GenBank/DDBJ whole genome shotgun (WGS) entry which is preliminary data.</text>
</comment>
<accession>A0A2A9MMV1</accession>
<keyword evidence="2" id="KW-1185">Reference proteome</keyword>
<dbReference type="EMBL" id="NWUJ01000002">
    <property type="protein sequence ID" value="PFH36940.1"/>
    <property type="molecule type" value="Genomic_DNA"/>
</dbReference>
<sequence length="84" mass="9234">MRLETTVQRSSAKQGFRNTGIAAFAVDAHAVSPFILVLSLNSRSPSLLLVCLPFVTPLQLQQALSGGKLYLWSPQHQIKLVLPY</sequence>
<evidence type="ECO:0000313" key="1">
    <source>
        <dbReference type="EMBL" id="PFH36940.1"/>
    </source>
</evidence>
<dbReference type="VEuPathDB" id="ToxoDB:BESB_033980"/>
<protein>
    <submittedName>
        <fullName evidence="1">Uncharacterized protein</fullName>
    </submittedName>
</protein>
<evidence type="ECO:0000313" key="2">
    <source>
        <dbReference type="Proteomes" id="UP000224006"/>
    </source>
</evidence>
<organism evidence="1 2">
    <name type="scientific">Besnoitia besnoiti</name>
    <name type="common">Apicomplexan protozoan</name>
    <dbReference type="NCBI Taxonomy" id="94643"/>
    <lineage>
        <taxon>Eukaryota</taxon>
        <taxon>Sar</taxon>
        <taxon>Alveolata</taxon>
        <taxon>Apicomplexa</taxon>
        <taxon>Conoidasida</taxon>
        <taxon>Coccidia</taxon>
        <taxon>Eucoccidiorida</taxon>
        <taxon>Eimeriorina</taxon>
        <taxon>Sarcocystidae</taxon>
        <taxon>Besnoitia</taxon>
    </lineage>
</organism>
<name>A0A2A9MMV1_BESBE</name>
<dbReference type="AlphaFoldDB" id="A0A2A9MMV1"/>
<proteinExistence type="predicted"/>
<dbReference type="RefSeq" id="XP_029220949.1">
    <property type="nucleotide sequence ID" value="XM_029361984.1"/>
</dbReference>
<dbReference type="GeneID" id="40308379"/>
<reference evidence="1 2" key="1">
    <citation type="submission" date="2017-09" db="EMBL/GenBank/DDBJ databases">
        <title>Genome sequencing of Besnoitia besnoiti strain Bb-Ger1.</title>
        <authorList>
            <person name="Schares G."/>
            <person name="Venepally P."/>
            <person name="Lorenzi H.A."/>
        </authorList>
    </citation>
    <scope>NUCLEOTIDE SEQUENCE [LARGE SCALE GENOMIC DNA]</scope>
    <source>
        <strain evidence="1 2">Bb-Ger1</strain>
    </source>
</reference>
<dbReference type="Proteomes" id="UP000224006">
    <property type="component" value="Chromosome II"/>
</dbReference>
<gene>
    <name evidence="1" type="ORF">BESB_033980</name>
</gene>
<dbReference type="KEGG" id="bbes:BESB_033980"/>